<proteinExistence type="predicted"/>
<dbReference type="PANTHER" id="PTHR22538:SF0">
    <property type="entry name" value="CILIA- AND FLAGELLA-ASSOCIATED PROTEIN 74"/>
    <property type="match status" value="1"/>
</dbReference>
<feature type="region of interest" description="Disordered" evidence="6">
    <location>
        <begin position="1"/>
        <end position="21"/>
    </location>
</feature>
<evidence type="ECO:0000256" key="5">
    <source>
        <dbReference type="ARBA" id="ARBA00023273"/>
    </source>
</evidence>
<feature type="domain" description="CFAP74 third Ig-like" evidence="10">
    <location>
        <begin position="426"/>
        <end position="554"/>
    </location>
</feature>
<evidence type="ECO:0000259" key="11">
    <source>
        <dbReference type="Pfam" id="PF24798"/>
    </source>
</evidence>
<evidence type="ECO:0000256" key="6">
    <source>
        <dbReference type="SAM" id="MobiDB-lite"/>
    </source>
</evidence>
<feature type="domain" description="HYDIN/VesB/CFA65-like Ig-like" evidence="8">
    <location>
        <begin position="1107"/>
        <end position="1211"/>
    </location>
</feature>
<dbReference type="PANTHER" id="PTHR22538">
    <property type="entry name" value="CILIA- AND FLAGELLA-ASSOCIATED PROTEIN 74"/>
    <property type="match status" value="1"/>
</dbReference>
<evidence type="ECO:0000259" key="8">
    <source>
        <dbReference type="Pfam" id="PF22544"/>
    </source>
</evidence>
<dbReference type="InterPro" id="IPR056307">
    <property type="entry name" value="Ig-CFAP74_3rd"/>
</dbReference>
<feature type="compositionally biased region" description="Polar residues" evidence="6">
    <location>
        <begin position="294"/>
        <end position="307"/>
    </location>
</feature>
<dbReference type="OrthoDB" id="545169at2759"/>
<dbReference type="NCBIfam" id="NF012200">
    <property type="entry name" value="choice_anch_D"/>
    <property type="match status" value="1"/>
</dbReference>
<keyword evidence="7" id="KW-0812">Transmembrane</keyword>
<dbReference type="InterPro" id="IPR056310">
    <property type="entry name" value="Ig-CFAP74_4th"/>
</dbReference>
<evidence type="ECO:0000256" key="3">
    <source>
        <dbReference type="ARBA" id="ARBA00022490"/>
    </source>
</evidence>
<feature type="transmembrane region" description="Helical" evidence="7">
    <location>
        <begin position="159"/>
        <end position="180"/>
    </location>
</feature>
<feature type="domain" description="CFAP74 fourth Ig-like" evidence="11">
    <location>
        <begin position="561"/>
        <end position="654"/>
    </location>
</feature>
<evidence type="ECO:0000256" key="2">
    <source>
        <dbReference type="ARBA" id="ARBA00004496"/>
    </source>
</evidence>
<keyword evidence="7" id="KW-1133">Transmembrane helix</keyword>
<dbReference type="InterPro" id="IPR053879">
    <property type="entry name" value="HYDIN_VesB_CFA65-like_Ig"/>
</dbReference>
<dbReference type="EMBL" id="LUCH01017209">
    <property type="protein sequence ID" value="KAF5395230.1"/>
    <property type="molecule type" value="Genomic_DNA"/>
</dbReference>
<dbReference type="Pfam" id="PF24798">
    <property type="entry name" value="Ig-CFAP74_4th"/>
    <property type="match status" value="1"/>
</dbReference>
<keyword evidence="7" id="KW-0472">Membrane</keyword>
<evidence type="ECO:0000256" key="7">
    <source>
        <dbReference type="SAM" id="Phobius"/>
    </source>
</evidence>
<organism evidence="12 13">
    <name type="scientific">Paragonimus heterotremus</name>
    <dbReference type="NCBI Taxonomy" id="100268"/>
    <lineage>
        <taxon>Eukaryota</taxon>
        <taxon>Metazoa</taxon>
        <taxon>Spiralia</taxon>
        <taxon>Lophotrochozoa</taxon>
        <taxon>Platyhelminthes</taxon>
        <taxon>Trematoda</taxon>
        <taxon>Digenea</taxon>
        <taxon>Plagiorchiida</taxon>
        <taxon>Troglotremata</taxon>
        <taxon>Troglotrematidae</taxon>
        <taxon>Paragonimus</taxon>
    </lineage>
</organism>
<evidence type="ECO:0000256" key="1">
    <source>
        <dbReference type="ARBA" id="ARBA00004138"/>
    </source>
</evidence>
<dbReference type="Pfam" id="PF22544">
    <property type="entry name" value="HYDIN_VesB_CFA65-like_Ig"/>
    <property type="match status" value="1"/>
</dbReference>
<evidence type="ECO:0008006" key="14">
    <source>
        <dbReference type="Google" id="ProtNLM"/>
    </source>
</evidence>
<feature type="compositionally biased region" description="Polar residues" evidence="6">
    <location>
        <begin position="788"/>
        <end position="801"/>
    </location>
</feature>
<evidence type="ECO:0000259" key="9">
    <source>
        <dbReference type="Pfam" id="PF24770"/>
    </source>
</evidence>
<evidence type="ECO:0000313" key="12">
    <source>
        <dbReference type="EMBL" id="KAF5395230.1"/>
    </source>
</evidence>
<dbReference type="Pfam" id="PF24770">
    <property type="entry name" value="Ig-CFAP74_2"/>
    <property type="match status" value="1"/>
</dbReference>
<name>A0A8J4WLT9_9TREM</name>
<protein>
    <recommendedName>
        <fullName evidence="14">Abnormal spindle-like microcephaly-associated protein ASH domain-containing protein</fullName>
    </recommendedName>
</protein>
<accession>A0A8J4WLT9</accession>
<comment type="subcellular location">
    <subcellularLocation>
        <location evidence="1">Cell projection</location>
        <location evidence="1">Cilium</location>
    </subcellularLocation>
    <subcellularLocation>
        <location evidence="2">Cytoplasm</location>
    </subcellularLocation>
</comment>
<dbReference type="Gene3D" id="2.60.40.10">
    <property type="entry name" value="Immunoglobulins"/>
    <property type="match status" value="2"/>
</dbReference>
<comment type="caution">
    <text evidence="12">The sequence shown here is derived from an EMBL/GenBank/DDBJ whole genome shotgun (WGS) entry which is preliminary data.</text>
</comment>
<dbReference type="Proteomes" id="UP000748531">
    <property type="component" value="Unassembled WGS sequence"/>
</dbReference>
<feature type="region of interest" description="Disordered" evidence="6">
    <location>
        <begin position="266"/>
        <end position="307"/>
    </location>
</feature>
<keyword evidence="5" id="KW-0966">Cell projection</keyword>
<keyword evidence="4" id="KW-0969">Cilium</keyword>
<feature type="domain" description="CFAP74 second Ig-like" evidence="9">
    <location>
        <begin position="280"/>
        <end position="419"/>
    </location>
</feature>
<keyword evidence="13" id="KW-1185">Reference proteome</keyword>
<dbReference type="InterPro" id="IPR056306">
    <property type="entry name" value="Ig-CFAP74_2nd"/>
</dbReference>
<evidence type="ECO:0000256" key="4">
    <source>
        <dbReference type="ARBA" id="ARBA00023069"/>
    </source>
</evidence>
<gene>
    <name evidence="12" type="ORF">PHET_04402</name>
</gene>
<dbReference type="InterPro" id="IPR013783">
    <property type="entry name" value="Ig-like_fold"/>
</dbReference>
<reference evidence="12" key="1">
    <citation type="submission" date="2019-05" db="EMBL/GenBank/DDBJ databases">
        <title>Annotation for the trematode Paragonimus heterotremus.</title>
        <authorList>
            <person name="Choi Y.-J."/>
        </authorList>
    </citation>
    <scope>NUCLEOTIDE SEQUENCE</scope>
    <source>
        <strain evidence="12">LC</strain>
    </source>
</reference>
<feature type="compositionally biased region" description="Polar residues" evidence="6">
    <location>
        <begin position="821"/>
        <end position="834"/>
    </location>
</feature>
<evidence type="ECO:0000259" key="10">
    <source>
        <dbReference type="Pfam" id="PF24778"/>
    </source>
</evidence>
<sequence length="1380" mass="154156">MQQSDDSQLENAPEFSNWSDAKTQRQMDYVQLKEELQISDDHLKKLRVEHSDASHAFEEVCSGTNVSHCILLRKKLMRIERELNYEQNVNQHIKQLLDQASIAARKARQLSELSAMRKEENALRMKATSSSLDADEEVALNRRMAQIDARHRGTNISSVLFSIGSYLLILCAADFLLYVYKIKINRYEQSNFKRAFREAQSRRRLEIVAKLLEEEHAQKQKRKTMVYLFERDRADTFEKSGTHEKTSNWEKEMSMDILKGKSLRKIQSSPDNQVKETVFSSSEGSDSADEKQTRNNSTVKSATKTSNQEIAVETILPEDVDNIVDSFRKNVDHKELKSSEPSEATLDFALEGLSEFECGDLTQGYLGPFGSVTLDIIWHPKYVYHRDDENMPILLETEKFVVQFDDPSCQPIEIFAQGTPKELPTWLSTNTMVMGICWYDRLYQDCFAVNNRKTTALKVTFHWDNRISNHLEILPKTGYVQAQGRLLAQVKFLPRTTLVHDLQLQNTDDHPLCLQSFDLTPVFDSITGVLHVPVAVCVAGQTNVLEMIIAAVVTSSDLTLNPNPIVFGSAEIHETVATRLTITNHSLLSQQFGIVNLPEYVDVQPNNGFGTILPKDTLELEVLFSPSKPKDYSFQITCKTGIGREFSIPCTGVGVFSPLKLSATKLLMDPTPLGETNIVEFTVTNIHVSSNPYTHPQPRIGSNSPAIPVQPIAYEIIPIESYFTLPQAFWGVPTSDQSNTEKTEQTQGASFLTIYPQADTLEPNQSQRVVISFTPRLSGSLIQSEAARTNNLQPKRQTLISGSPEITLDPKALKSSKNKRSSVSQKRPTTHKSSIISTMRSKLPADACTEESEGTTVHFGQKAVEEDSLQYRQAFLSILRQYPSILMENNVEDRQNSATEIADEQSMQIVQQRVQLAAEYGTWPGTSAVYRLACLVANGPGSENAADLPPSFRPENTLFLEITCPIVRPALLIISNQQSNHLDFGHLCAGQQTKCTLVVQNISPYKLQLSTTPLNPVGPFELVNTLKQLKREGICKLHLKFSPRFGHSWCSDSLQVLSEPVLKPKSDNNSNGRVWKCPLTIKLVGKCVIPCVEIIGLEEQDVSLNNKHRLDFGAVLCGEYVERQLTIRNQTEAPVSFTVENDGTMASGTNNASGAPVFMFVPNNGLILPGGSQTVNVTFAPEQTSDLFQQTFLIKLNNQLENSHTIQLSGCGKPHFMYVIGGDYFHGLDESVGSVTGLNDYLGISLQPIVDETNGQSCSYLTIQASRVTSAEQETSVDEKLTRRKSQTQRMLRIGCVRTSATIAKKSAEFAVDNITELNTRGFFIEPVKNFLDPGTEQTLVFKWVPNPDIRMGSVHKATAKITLKADVTTTHFVYLIGQA</sequence>
<feature type="region of interest" description="Disordered" evidence="6">
    <location>
        <begin position="788"/>
        <end position="834"/>
    </location>
</feature>
<keyword evidence="3" id="KW-0963">Cytoplasm</keyword>
<evidence type="ECO:0000313" key="13">
    <source>
        <dbReference type="Proteomes" id="UP000748531"/>
    </source>
</evidence>
<dbReference type="Pfam" id="PF24778">
    <property type="entry name" value="Ig-CFAP74_3rd"/>
    <property type="match status" value="1"/>
</dbReference>